<dbReference type="SUPFAM" id="SSF69618">
    <property type="entry name" value="HemD-like"/>
    <property type="match status" value="1"/>
</dbReference>
<evidence type="ECO:0000259" key="1">
    <source>
        <dbReference type="Pfam" id="PF02602"/>
    </source>
</evidence>
<dbReference type="GO" id="GO:0004852">
    <property type="term" value="F:uroporphyrinogen-III synthase activity"/>
    <property type="evidence" value="ECO:0007669"/>
    <property type="project" value="InterPro"/>
</dbReference>
<dbReference type="OrthoDB" id="4990081at2"/>
<dbReference type="PANTHER" id="PTHR40082:SF1">
    <property type="entry name" value="BLR5956 PROTEIN"/>
    <property type="match status" value="1"/>
</dbReference>
<gene>
    <name evidence="2" type="ORF">B4915_11090</name>
</gene>
<proteinExistence type="predicted"/>
<dbReference type="Pfam" id="PF02602">
    <property type="entry name" value="HEM4"/>
    <property type="match status" value="1"/>
</dbReference>
<dbReference type="InterPro" id="IPR003754">
    <property type="entry name" value="4pyrrol_synth_uPrphyn_synth"/>
</dbReference>
<dbReference type="Gene3D" id="3.40.50.10090">
    <property type="match status" value="2"/>
</dbReference>
<reference evidence="2 3" key="1">
    <citation type="journal article" date="2017" name="New Microbes New Infect">
        <title>Genome sequence of 'Leucobacter massiliensis' sp. nov. isolated from human pharynx after travel to the 2014 Hajj.</title>
        <authorList>
            <person name="Leangapichart T."/>
            <person name="Gautret P."/>
            <person name="Nguyen T.T."/>
            <person name="Armstrong N."/>
            <person name="Rolain J.M."/>
        </authorList>
    </citation>
    <scope>NUCLEOTIDE SEQUENCE [LARGE SCALE GENOMIC DNA]</scope>
    <source>
        <strain evidence="2 3">122RC15</strain>
    </source>
</reference>
<dbReference type="CDD" id="cd06578">
    <property type="entry name" value="HemD"/>
    <property type="match status" value="1"/>
</dbReference>
<feature type="domain" description="Tetrapyrrole biosynthesis uroporphyrinogen III synthase" evidence="1">
    <location>
        <begin position="31"/>
        <end position="259"/>
    </location>
</feature>
<dbReference type="GO" id="GO:0006780">
    <property type="term" value="P:uroporphyrinogen III biosynthetic process"/>
    <property type="evidence" value="ECO:0007669"/>
    <property type="project" value="InterPro"/>
</dbReference>
<protein>
    <recommendedName>
        <fullName evidence="1">Tetrapyrrole biosynthesis uroporphyrinogen III synthase domain-containing protein</fullName>
    </recommendedName>
</protein>
<dbReference type="AlphaFoldDB" id="A0A2S9QLT8"/>
<comment type="caution">
    <text evidence="2">The sequence shown here is derived from an EMBL/GenBank/DDBJ whole genome shotgun (WGS) entry which is preliminary data.</text>
</comment>
<evidence type="ECO:0000313" key="3">
    <source>
        <dbReference type="Proteomes" id="UP000238650"/>
    </source>
</evidence>
<evidence type="ECO:0000313" key="2">
    <source>
        <dbReference type="EMBL" id="PRI10541.1"/>
    </source>
</evidence>
<dbReference type="InterPro" id="IPR036108">
    <property type="entry name" value="4pyrrol_syn_uPrphyn_synt_sf"/>
</dbReference>
<organism evidence="2 3">
    <name type="scientific">Leucobacter massiliensis</name>
    <dbReference type="NCBI Taxonomy" id="1686285"/>
    <lineage>
        <taxon>Bacteria</taxon>
        <taxon>Bacillati</taxon>
        <taxon>Actinomycetota</taxon>
        <taxon>Actinomycetes</taxon>
        <taxon>Micrococcales</taxon>
        <taxon>Microbacteriaceae</taxon>
        <taxon>Leucobacter</taxon>
    </lineage>
</organism>
<dbReference type="InterPro" id="IPR039793">
    <property type="entry name" value="UROS/Hem4"/>
</dbReference>
<dbReference type="PANTHER" id="PTHR40082">
    <property type="entry name" value="BLR5956 PROTEIN"/>
    <property type="match status" value="1"/>
</dbReference>
<sequence length="277" mass="27551">MSGALGGAGSPAPVLAGLRILVPRGEARGERFAAQVRSRGGEPVIAPLTETAPPSDPAPLRQAIARWNRGETNWLVVTSAEGARAVADAGIRPAPAAAGARVAAVGPATAEALAAAGLRVDLVPERDYSATGLAAALRTELAGGPAASLLLPLSEIAGDELASALTAAGHRPERVTAYRTVPAPRDAAAQAVEAEVAAGGIDAILVSSGSGAREVARRFAPVPRGTAVVAIGPPTARALAECGLRADAVAETHTVEGLLDALEALIASRPTTEGTPA</sequence>
<keyword evidence="3" id="KW-1185">Reference proteome</keyword>
<dbReference type="Proteomes" id="UP000238650">
    <property type="component" value="Unassembled WGS sequence"/>
</dbReference>
<accession>A0A2S9QLT8</accession>
<name>A0A2S9QLT8_9MICO</name>
<dbReference type="RefSeq" id="WP_105805892.1">
    <property type="nucleotide sequence ID" value="NZ_MWZD01000018.1"/>
</dbReference>
<dbReference type="EMBL" id="MWZD01000018">
    <property type="protein sequence ID" value="PRI10541.1"/>
    <property type="molecule type" value="Genomic_DNA"/>
</dbReference>